<evidence type="ECO:0000256" key="4">
    <source>
        <dbReference type="ARBA" id="ARBA00023136"/>
    </source>
</evidence>
<dbReference type="AlphaFoldDB" id="A0A9D1IMG0"/>
<dbReference type="GO" id="GO:0006465">
    <property type="term" value="P:signal peptide processing"/>
    <property type="evidence" value="ECO:0007669"/>
    <property type="project" value="UniProtKB-UniRule"/>
</dbReference>
<feature type="domain" description="Peptidase S26" evidence="7">
    <location>
        <begin position="258"/>
        <end position="328"/>
    </location>
</feature>
<dbReference type="EMBL" id="DVMT01000011">
    <property type="protein sequence ID" value="HIU39813.1"/>
    <property type="molecule type" value="Genomic_DNA"/>
</dbReference>
<evidence type="ECO:0000256" key="5">
    <source>
        <dbReference type="NCBIfam" id="TIGR02228"/>
    </source>
</evidence>
<feature type="transmembrane region" description="Helical" evidence="6">
    <location>
        <begin position="100"/>
        <end position="120"/>
    </location>
</feature>
<keyword evidence="8" id="KW-0378">Hydrolase</keyword>
<feature type="transmembrane region" description="Helical" evidence="6">
    <location>
        <begin position="194"/>
        <end position="211"/>
    </location>
</feature>
<dbReference type="InterPro" id="IPR019533">
    <property type="entry name" value="Peptidase_S26"/>
</dbReference>
<protein>
    <recommendedName>
        <fullName evidence="5">Signal peptidase I</fullName>
        <ecNumber evidence="5">3.4.21.89</ecNumber>
    </recommendedName>
</protein>
<dbReference type="GO" id="GO:0004252">
    <property type="term" value="F:serine-type endopeptidase activity"/>
    <property type="evidence" value="ECO:0007669"/>
    <property type="project" value="UniProtKB-UniRule"/>
</dbReference>
<feature type="transmembrane region" description="Helical" evidence="6">
    <location>
        <begin position="258"/>
        <end position="278"/>
    </location>
</feature>
<evidence type="ECO:0000256" key="6">
    <source>
        <dbReference type="SAM" id="Phobius"/>
    </source>
</evidence>
<evidence type="ECO:0000256" key="3">
    <source>
        <dbReference type="ARBA" id="ARBA00022989"/>
    </source>
</evidence>
<evidence type="ECO:0000313" key="9">
    <source>
        <dbReference type="Proteomes" id="UP000824074"/>
    </source>
</evidence>
<gene>
    <name evidence="8" type="ORF">IAB68_00735</name>
</gene>
<dbReference type="EC" id="3.4.21.89" evidence="5"/>
<comment type="subcellular location">
    <subcellularLocation>
        <location evidence="1">Membrane</location>
    </subcellularLocation>
</comment>
<feature type="transmembrane region" description="Helical" evidence="6">
    <location>
        <begin position="7"/>
        <end position="26"/>
    </location>
</feature>
<comment type="caution">
    <text evidence="8">The sequence shown here is derived from an EMBL/GenBank/DDBJ whole genome shotgun (WGS) entry which is preliminary data.</text>
</comment>
<dbReference type="CDD" id="cd06530">
    <property type="entry name" value="S26_SPase_I"/>
    <property type="match status" value="1"/>
</dbReference>
<dbReference type="PANTHER" id="PTHR10806">
    <property type="entry name" value="SIGNAL PEPTIDASE COMPLEX CATALYTIC SUBUNIT SEC11"/>
    <property type="match status" value="1"/>
</dbReference>
<evidence type="ECO:0000313" key="8">
    <source>
        <dbReference type="EMBL" id="HIU39813.1"/>
    </source>
</evidence>
<sequence>MKKSIKILILSTIILTSLILEITGLSTDIGSYYAYVLKPLIWIFIGIICYFFFKDDVVANLKYKKEVNFCVIVATLIYFIIYFILGYIKGFAHNPYDSSLKGILLNLWTFVPILIVKEYARFYMINNCGKKRILIWALLISLLFVATDLNIYKFDTYFESRLSTLEFIMETFVPSLITNLFLTYISYFASYKATIIYSLLPQLAMYVLPILPDIDWATTSILSAIIPFFTYIYVNYLINKMDKTLKRKDNKTVGIKGWIAMLCFVVLMILFGLGVFPVEPLVIASNSMYPKIKKGDIVIIKDTDVNDIKQGDIIRYRMDSYYVVHRVVSISKDEEGNLEFITKGDNNNDVDLYPVKQQQVSGVIKLDIPYAGYPTLILSELLNTNNSEKVTVDKGRID</sequence>
<dbReference type="InterPro" id="IPR036286">
    <property type="entry name" value="LexA/Signal_pep-like_sf"/>
</dbReference>
<dbReference type="GO" id="GO:0009003">
    <property type="term" value="F:signal peptidase activity"/>
    <property type="evidence" value="ECO:0007669"/>
    <property type="project" value="UniProtKB-EC"/>
</dbReference>
<dbReference type="PANTHER" id="PTHR10806:SF6">
    <property type="entry name" value="SIGNAL PEPTIDASE COMPLEX CATALYTIC SUBUNIT SEC11"/>
    <property type="match status" value="1"/>
</dbReference>
<dbReference type="PRINTS" id="PR00728">
    <property type="entry name" value="SIGNALPTASE"/>
</dbReference>
<evidence type="ECO:0000256" key="1">
    <source>
        <dbReference type="ARBA" id="ARBA00004370"/>
    </source>
</evidence>
<keyword evidence="3 6" id="KW-1133">Transmembrane helix</keyword>
<dbReference type="Pfam" id="PF10502">
    <property type="entry name" value="Peptidase_S26"/>
    <property type="match status" value="1"/>
</dbReference>
<evidence type="ECO:0000259" key="7">
    <source>
        <dbReference type="Pfam" id="PF10502"/>
    </source>
</evidence>
<keyword evidence="4 6" id="KW-0472">Membrane</keyword>
<reference evidence="8" key="2">
    <citation type="journal article" date="2021" name="PeerJ">
        <title>Extensive microbial diversity within the chicken gut microbiome revealed by metagenomics and culture.</title>
        <authorList>
            <person name="Gilroy R."/>
            <person name="Ravi A."/>
            <person name="Getino M."/>
            <person name="Pursley I."/>
            <person name="Horton D.L."/>
            <person name="Alikhan N.F."/>
            <person name="Baker D."/>
            <person name="Gharbi K."/>
            <person name="Hall N."/>
            <person name="Watson M."/>
            <person name="Adriaenssens E.M."/>
            <person name="Foster-Nyarko E."/>
            <person name="Jarju S."/>
            <person name="Secka A."/>
            <person name="Antonio M."/>
            <person name="Oren A."/>
            <person name="Chaudhuri R.R."/>
            <person name="La Ragione R."/>
            <person name="Hildebrand F."/>
            <person name="Pallen M.J."/>
        </authorList>
    </citation>
    <scope>NUCLEOTIDE SEQUENCE</scope>
    <source>
        <strain evidence="8">CHK193-30670</strain>
    </source>
</reference>
<feature type="transmembrane region" description="Helical" evidence="6">
    <location>
        <begin position="167"/>
        <end position="187"/>
    </location>
</feature>
<reference evidence="8" key="1">
    <citation type="submission" date="2020-10" db="EMBL/GenBank/DDBJ databases">
        <authorList>
            <person name="Gilroy R."/>
        </authorList>
    </citation>
    <scope>NUCLEOTIDE SEQUENCE</scope>
    <source>
        <strain evidence="8">CHK193-30670</strain>
    </source>
</reference>
<dbReference type="GO" id="GO:0016020">
    <property type="term" value="C:membrane"/>
    <property type="evidence" value="ECO:0007669"/>
    <property type="project" value="UniProtKB-SubCell"/>
</dbReference>
<keyword evidence="2 6" id="KW-0812">Transmembrane</keyword>
<name>A0A9D1IMG0_9FIRM</name>
<feature type="transmembrane region" description="Helical" evidence="6">
    <location>
        <begin position="32"/>
        <end position="53"/>
    </location>
</feature>
<feature type="transmembrane region" description="Helical" evidence="6">
    <location>
        <begin position="65"/>
        <end position="88"/>
    </location>
</feature>
<feature type="transmembrane region" description="Helical" evidence="6">
    <location>
        <begin position="217"/>
        <end position="238"/>
    </location>
</feature>
<evidence type="ECO:0000256" key="2">
    <source>
        <dbReference type="ARBA" id="ARBA00022692"/>
    </source>
</evidence>
<dbReference type="SUPFAM" id="SSF51306">
    <property type="entry name" value="LexA/Signal peptidase"/>
    <property type="match status" value="1"/>
</dbReference>
<dbReference type="Proteomes" id="UP000824074">
    <property type="component" value="Unassembled WGS sequence"/>
</dbReference>
<dbReference type="InterPro" id="IPR001733">
    <property type="entry name" value="Peptidase_S26B"/>
</dbReference>
<feature type="transmembrane region" description="Helical" evidence="6">
    <location>
        <begin position="132"/>
        <end position="152"/>
    </location>
</feature>
<dbReference type="NCBIfam" id="TIGR02228">
    <property type="entry name" value="sigpep_I_arch"/>
    <property type="match status" value="1"/>
</dbReference>
<proteinExistence type="predicted"/>
<accession>A0A9D1IMG0</accession>
<organism evidence="8 9">
    <name type="scientific">Candidatus Aphodocola excrementigallinarum</name>
    <dbReference type="NCBI Taxonomy" id="2840670"/>
    <lineage>
        <taxon>Bacteria</taxon>
        <taxon>Bacillati</taxon>
        <taxon>Bacillota</taxon>
        <taxon>Bacilli</taxon>
        <taxon>Candidatus Aphodocola</taxon>
    </lineage>
</organism>